<keyword evidence="6 8" id="KW-0067">ATP-binding</keyword>
<keyword evidence="3 8" id="KW-0808">Transferase</keyword>
<keyword evidence="4 8" id="KW-0547">Nucleotide-binding</keyword>
<reference evidence="12" key="1">
    <citation type="submission" date="2021-02" db="EMBL/GenBank/DDBJ databases">
        <authorList>
            <person name="Nowell W R."/>
        </authorList>
    </citation>
    <scope>NUCLEOTIDE SEQUENCE</scope>
</reference>
<evidence type="ECO:0000256" key="2">
    <source>
        <dbReference type="ARBA" id="ARBA00022553"/>
    </source>
</evidence>
<evidence type="ECO:0000259" key="10">
    <source>
        <dbReference type="Pfam" id="PF10436"/>
    </source>
</evidence>
<dbReference type="GO" id="GO:0005524">
    <property type="term" value="F:ATP binding"/>
    <property type="evidence" value="ECO:0007669"/>
    <property type="project" value="UniProtKB-UniRule"/>
</dbReference>
<proteinExistence type="inferred from homology"/>
<evidence type="ECO:0000256" key="3">
    <source>
        <dbReference type="ARBA" id="ARBA00022679"/>
    </source>
</evidence>
<keyword evidence="2" id="KW-0597">Phosphoprotein</keyword>
<dbReference type="SUPFAM" id="SSF69012">
    <property type="entry name" value="alpha-ketoacid dehydrogenase kinase, N-terminal domain"/>
    <property type="match status" value="1"/>
</dbReference>
<dbReference type="Gene3D" id="1.20.140.20">
    <property type="entry name" value="Alpha-ketoacid/pyruvate dehydrogenase kinase, N-terminal domain"/>
    <property type="match status" value="1"/>
</dbReference>
<dbReference type="GO" id="GO:0005759">
    <property type="term" value="C:mitochondrial matrix"/>
    <property type="evidence" value="ECO:0007669"/>
    <property type="project" value="UniProtKB-SubCell"/>
</dbReference>
<evidence type="ECO:0000259" key="9">
    <source>
        <dbReference type="Pfam" id="PF02518"/>
    </source>
</evidence>
<evidence type="ECO:0000256" key="5">
    <source>
        <dbReference type="ARBA" id="ARBA00022777"/>
    </source>
</evidence>
<name>A0A815MM76_9BILA</name>
<feature type="domain" description="Histidine kinase/HSP90-like ATPase" evidence="9">
    <location>
        <begin position="256"/>
        <end position="396"/>
    </location>
</feature>
<dbReference type="Proteomes" id="UP000663877">
    <property type="component" value="Unassembled WGS sequence"/>
</dbReference>
<evidence type="ECO:0000256" key="4">
    <source>
        <dbReference type="ARBA" id="ARBA00022741"/>
    </source>
</evidence>
<evidence type="ECO:0000256" key="1">
    <source>
        <dbReference type="ARBA" id="ARBA00006155"/>
    </source>
</evidence>
<dbReference type="InterPro" id="IPR036890">
    <property type="entry name" value="HATPase_C_sf"/>
</dbReference>
<evidence type="ECO:0000256" key="7">
    <source>
        <dbReference type="ARBA" id="ARBA00023128"/>
    </source>
</evidence>
<dbReference type="PANTHER" id="PTHR11947">
    <property type="entry name" value="PYRUVATE DEHYDROGENASE KINASE"/>
    <property type="match status" value="1"/>
</dbReference>
<evidence type="ECO:0000313" key="11">
    <source>
        <dbReference type="EMBL" id="CAF1216264.1"/>
    </source>
</evidence>
<dbReference type="PANTHER" id="PTHR11947:SF20">
    <property type="entry name" value="[3-METHYL-2-OXOBUTANOATE DEHYDROGENASE [LIPOAMIDE]] KINASE, MITOCHONDRIAL"/>
    <property type="match status" value="1"/>
</dbReference>
<evidence type="ECO:0000313" key="14">
    <source>
        <dbReference type="Proteomes" id="UP000663877"/>
    </source>
</evidence>
<comment type="caution">
    <text evidence="12">The sequence shown here is derived from an EMBL/GenBank/DDBJ whole genome shotgun (WGS) entry which is preliminary data.</text>
</comment>
<dbReference type="SUPFAM" id="SSF55874">
    <property type="entry name" value="ATPase domain of HSP90 chaperone/DNA topoisomerase II/histidine kinase"/>
    <property type="match status" value="1"/>
</dbReference>
<dbReference type="InterPro" id="IPR039028">
    <property type="entry name" value="BCKD/PDK"/>
</dbReference>
<keyword evidence="5 8" id="KW-0418">Kinase</keyword>
<dbReference type="GO" id="GO:0004740">
    <property type="term" value="F:pyruvate dehydrogenase (acetyl-transferring) kinase activity"/>
    <property type="evidence" value="ECO:0007669"/>
    <property type="project" value="TreeGrafter"/>
</dbReference>
<dbReference type="InterPro" id="IPR018955">
    <property type="entry name" value="BCDHK/PDK_N"/>
</dbReference>
<accession>A0A815MM76</accession>
<evidence type="ECO:0000256" key="8">
    <source>
        <dbReference type="RuleBase" id="RU366032"/>
    </source>
</evidence>
<dbReference type="AlphaFoldDB" id="A0A815MM76"/>
<dbReference type="InterPro" id="IPR003594">
    <property type="entry name" value="HATPase_dom"/>
</dbReference>
<evidence type="ECO:0000256" key="6">
    <source>
        <dbReference type="ARBA" id="ARBA00022840"/>
    </source>
</evidence>
<dbReference type="GO" id="GO:0010906">
    <property type="term" value="P:regulation of glucose metabolic process"/>
    <property type="evidence" value="ECO:0007669"/>
    <property type="project" value="TreeGrafter"/>
</dbReference>
<dbReference type="Pfam" id="PF10436">
    <property type="entry name" value="BCDHK_Adom3"/>
    <property type="match status" value="1"/>
</dbReference>
<dbReference type="EMBL" id="CAJNOI010001583">
    <property type="protein sequence ID" value="CAF1424656.1"/>
    <property type="molecule type" value="Genomic_DNA"/>
</dbReference>
<dbReference type="EMBL" id="CAJNOM010000199">
    <property type="protein sequence ID" value="CAF1216264.1"/>
    <property type="molecule type" value="Genomic_DNA"/>
</dbReference>
<dbReference type="OrthoDB" id="3264224at2759"/>
<feature type="domain" description="Branched-chain alpha-ketoacid dehydrogenase kinase/Pyruvate dehydrogenase kinase N-terminal" evidence="10">
    <location>
        <begin position="65"/>
        <end position="209"/>
    </location>
</feature>
<comment type="subcellular location">
    <subcellularLocation>
        <location evidence="8">Mitochondrion matrix</location>
    </subcellularLocation>
</comment>
<dbReference type="InterPro" id="IPR036784">
    <property type="entry name" value="AK/P_DHK_N_sf"/>
</dbReference>
<comment type="similarity">
    <text evidence="1 8">Belongs to the PDK/BCKDK protein kinase family.</text>
</comment>
<dbReference type="Proteomes" id="UP000663832">
    <property type="component" value="Unassembled WGS sequence"/>
</dbReference>
<keyword evidence="7 8" id="KW-0496">Mitochondrion</keyword>
<gene>
    <name evidence="12" type="ORF">BJG266_LOCUS38976</name>
    <name evidence="11" type="ORF">QVE165_LOCUS26643</name>
</gene>
<evidence type="ECO:0000313" key="13">
    <source>
        <dbReference type="Proteomes" id="UP000663832"/>
    </source>
</evidence>
<dbReference type="EC" id="2.7.11.-" evidence="8"/>
<keyword evidence="13" id="KW-1185">Reference proteome</keyword>
<dbReference type="Pfam" id="PF02518">
    <property type="entry name" value="HATPase_c"/>
    <property type="match status" value="1"/>
</dbReference>
<sequence length="414" mass="47716">MSFYRYLSSTIKATTNVHSQAPALSGIVKQLSKFSSHDELIEYSQRPIEYCYPNRMIEACSPHHSTPIDLMKTAIDLHEQLLVRLAHCLTHFQSIPFLPGVNPTLLSLHERYLKLFETFAHFPQIKTKEDEKKFLELINIFVVQNNDVIGLLSTGCSEAQKHFKTYKIMKDFLDNVLQIRLSMRLLAEHYLELHKQQKDNSSEWRGAICMNFSPIKAIQQCVNDVSSLCFETYTVVPHVQIENTMNESLPYFPSIIEYILRELLKNSMRAIVECSKASLGNVQNVKQYFEENRDKPLCQIVIASNPIDENFTIAVKDQGGGIDESDEEIFKYMFTGDVMKEEEEEVHMDILADFQERMTQSSKQMYGYGFGLPVCRLYAKFFGGSLTLRQVSRIGVDAYLRLGFIHTNSERIKI</sequence>
<organism evidence="12 14">
    <name type="scientific">Adineta steineri</name>
    <dbReference type="NCBI Taxonomy" id="433720"/>
    <lineage>
        <taxon>Eukaryota</taxon>
        <taxon>Metazoa</taxon>
        <taxon>Spiralia</taxon>
        <taxon>Gnathifera</taxon>
        <taxon>Rotifera</taxon>
        <taxon>Eurotatoria</taxon>
        <taxon>Bdelloidea</taxon>
        <taxon>Adinetida</taxon>
        <taxon>Adinetidae</taxon>
        <taxon>Adineta</taxon>
    </lineage>
</organism>
<dbReference type="Gene3D" id="3.30.565.10">
    <property type="entry name" value="Histidine kinase-like ATPase, C-terminal domain"/>
    <property type="match status" value="1"/>
</dbReference>
<protein>
    <recommendedName>
        <fullName evidence="8">Protein-serine/threonine kinase</fullName>
        <ecNumber evidence="8">2.7.11.-</ecNumber>
    </recommendedName>
</protein>
<evidence type="ECO:0000313" key="12">
    <source>
        <dbReference type="EMBL" id="CAF1424656.1"/>
    </source>
</evidence>